<sequence length="412" mass="45110">MANKNFVIMVIGQIISVLGAALLRFALSLYVLDETGRADLFALLLAISSVPVLLAPFGGALADRFNRRNLMVVFDFLSSIVVFTFYTALLINHSSIFLITIVMILLAILSTLYAPTVLASIPLLVEEKKLEQANGIVNGIQALSNTAAPILGGIVYGILGLKILVLVSGIFFLLSAVLELFLYIPFVQRQQSRHMLPTLINDMKEGFHYVVKQSFILQCMVFAALLNLFLTPLFIVGIPIVLRMTMQSSETLYGVGMGLIDFATILGALSMGIFAKKLAIHKLYYWLLVAAICTIPMGLSLQPLMLESGFYSSYVLLVVSALCIAIILTILSIYVMTLVQKETPNIYLGKVMAIIMMVSQCVAPIGQILYGLLFAKFNDTVSIPILIIGLLLVLLAIAMKKIWRYAEGGLVK</sequence>
<keyword evidence="10" id="KW-1185">Reference proteome</keyword>
<feature type="transmembrane region" description="Helical" evidence="7">
    <location>
        <begin position="70"/>
        <end position="91"/>
    </location>
</feature>
<evidence type="ECO:0000256" key="7">
    <source>
        <dbReference type="SAM" id="Phobius"/>
    </source>
</evidence>
<evidence type="ECO:0000256" key="2">
    <source>
        <dbReference type="ARBA" id="ARBA00022448"/>
    </source>
</evidence>
<dbReference type="PANTHER" id="PTHR43266">
    <property type="entry name" value="MACROLIDE-EFFLUX PROTEIN"/>
    <property type="match status" value="1"/>
</dbReference>
<evidence type="ECO:0000313" key="9">
    <source>
        <dbReference type="EMBL" id="GLC87686.1"/>
    </source>
</evidence>
<dbReference type="Pfam" id="PF07690">
    <property type="entry name" value="MFS_1"/>
    <property type="match status" value="1"/>
</dbReference>
<dbReference type="Proteomes" id="UP001065593">
    <property type="component" value="Unassembled WGS sequence"/>
</dbReference>
<evidence type="ECO:0000259" key="8">
    <source>
        <dbReference type="PROSITE" id="PS50850"/>
    </source>
</evidence>
<feature type="transmembrane region" description="Helical" evidence="7">
    <location>
        <begin position="314"/>
        <end position="339"/>
    </location>
</feature>
<protein>
    <submittedName>
        <fullName evidence="9">MFS transporter</fullName>
    </submittedName>
</protein>
<dbReference type="InterPro" id="IPR036259">
    <property type="entry name" value="MFS_trans_sf"/>
</dbReference>
<keyword evidence="6 7" id="KW-0472">Membrane</keyword>
<dbReference type="RefSeq" id="WP_264987404.1">
    <property type="nucleotide sequence ID" value="NZ_BRZA01000001.1"/>
</dbReference>
<dbReference type="InterPro" id="IPR011701">
    <property type="entry name" value="MFS"/>
</dbReference>
<keyword evidence="5 7" id="KW-1133">Transmembrane helix</keyword>
<keyword evidence="2" id="KW-0813">Transport</keyword>
<evidence type="ECO:0000256" key="1">
    <source>
        <dbReference type="ARBA" id="ARBA00004651"/>
    </source>
</evidence>
<evidence type="ECO:0000256" key="5">
    <source>
        <dbReference type="ARBA" id="ARBA00022989"/>
    </source>
</evidence>
<accession>A0ABQ5NH50</accession>
<dbReference type="CDD" id="cd06173">
    <property type="entry name" value="MFS_MefA_like"/>
    <property type="match status" value="1"/>
</dbReference>
<feature type="transmembrane region" description="Helical" evidence="7">
    <location>
        <begin position="252"/>
        <end position="271"/>
    </location>
</feature>
<comment type="caution">
    <text evidence="9">The sequence shown here is derived from an EMBL/GenBank/DDBJ whole genome shotgun (WGS) entry which is preliminary data.</text>
</comment>
<keyword evidence="3" id="KW-1003">Cell membrane</keyword>
<feature type="transmembrane region" description="Helical" evidence="7">
    <location>
        <begin position="7"/>
        <end position="32"/>
    </location>
</feature>
<feature type="transmembrane region" description="Helical" evidence="7">
    <location>
        <begin position="97"/>
        <end position="124"/>
    </location>
</feature>
<feature type="domain" description="Major facilitator superfamily (MFS) profile" evidence="8">
    <location>
        <begin position="5"/>
        <end position="401"/>
    </location>
</feature>
<feature type="transmembrane region" description="Helical" evidence="7">
    <location>
        <begin position="215"/>
        <end position="240"/>
    </location>
</feature>
<dbReference type="EMBL" id="BRZA01000001">
    <property type="protein sequence ID" value="GLC87686.1"/>
    <property type="molecule type" value="Genomic_DNA"/>
</dbReference>
<dbReference type="InterPro" id="IPR020846">
    <property type="entry name" value="MFS_dom"/>
</dbReference>
<comment type="subcellular location">
    <subcellularLocation>
        <location evidence="1">Cell membrane</location>
        <topology evidence="1">Multi-pass membrane protein</topology>
    </subcellularLocation>
</comment>
<feature type="transmembrane region" description="Helical" evidence="7">
    <location>
        <begin position="136"/>
        <end position="159"/>
    </location>
</feature>
<evidence type="ECO:0000313" key="10">
    <source>
        <dbReference type="Proteomes" id="UP001065593"/>
    </source>
</evidence>
<evidence type="ECO:0000256" key="4">
    <source>
        <dbReference type="ARBA" id="ARBA00022692"/>
    </source>
</evidence>
<feature type="transmembrane region" description="Helical" evidence="7">
    <location>
        <begin position="351"/>
        <end position="375"/>
    </location>
</feature>
<dbReference type="PANTHER" id="PTHR43266:SF9">
    <property type="entry name" value="PERMEASE, MAJOR FACILITATOR SUPERFAMILY-RELATED"/>
    <property type="match status" value="1"/>
</dbReference>
<dbReference type="SUPFAM" id="SSF103473">
    <property type="entry name" value="MFS general substrate transporter"/>
    <property type="match status" value="1"/>
</dbReference>
<dbReference type="Gene3D" id="1.20.1250.20">
    <property type="entry name" value="MFS general substrate transporter like domains"/>
    <property type="match status" value="1"/>
</dbReference>
<reference evidence="9" key="1">
    <citation type="submission" date="2022-08" db="EMBL/GenBank/DDBJ databases">
        <title>Draft genome sequence of Lysinibacillus sp. strain KH24.</title>
        <authorList>
            <person name="Kanbe H."/>
            <person name="Itoh H."/>
        </authorList>
    </citation>
    <scope>NUCLEOTIDE SEQUENCE</scope>
    <source>
        <strain evidence="9">KH24</strain>
    </source>
</reference>
<feature type="transmembrane region" description="Helical" evidence="7">
    <location>
        <begin position="165"/>
        <end position="186"/>
    </location>
</feature>
<feature type="transmembrane region" description="Helical" evidence="7">
    <location>
        <begin position="381"/>
        <end position="399"/>
    </location>
</feature>
<evidence type="ECO:0000256" key="3">
    <source>
        <dbReference type="ARBA" id="ARBA00022475"/>
    </source>
</evidence>
<dbReference type="PROSITE" id="PS50850">
    <property type="entry name" value="MFS"/>
    <property type="match status" value="1"/>
</dbReference>
<evidence type="ECO:0000256" key="6">
    <source>
        <dbReference type="ARBA" id="ARBA00023136"/>
    </source>
</evidence>
<feature type="transmembrane region" description="Helical" evidence="7">
    <location>
        <begin position="283"/>
        <end position="302"/>
    </location>
</feature>
<proteinExistence type="predicted"/>
<name>A0ABQ5NH50_9BACI</name>
<feature type="transmembrane region" description="Helical" evidence="7">
    <location>
        <begin position="38"/>
        <end position="58"/>
    </location>
</feature>
<organism evidence="9 10">
    <name type="scientific">Lysinibacillus piscis</name>
    <dbReference type="NCBI Taxonomy" id="2518931"/>
    <lineage>
        <taxon>Bacteria</taxon>
        <taxon>Bacillati</taxon>
        <taxon>Bacillota</taxon>
        <taxon>Bacilli</taxon>
        <taxon>Bacillales</taxon>
        <taxon>Bacillaceae</taxon>
        <taxon>Lysinibacillus</taxon>
    </lineage>
</organism>
<gene>
    <name evidence="9" type="ORF">LYSBPC_08130</name>
</gene>
<keyword evidence="4 7" id="KW-0812">Transmembrane</keyword>